<evidence type="ECO:0008006" key="4">
    <source>
        <dbReference type="Google" id="ProtNLM"/>
    </source>
</evidence>
<dbReference type="Pfam" id="PF02519">
    <property type="entry name" value="Auxin_inducible"/>
    <property type="match status" value="1"/>
</dbReference>
<organism evidence="2 3">
    <name type="scientific">Nepenthes gracilis</name>
    <name type="common">Slender pitcher plant</name>
    <dbReference type="NCBI Taxonomy" id="150966"/>
    <lineage>
        <taxon>Eukaryota</taxon>
        <taxon>Viridiplantae</taxon>
        <taxon>Streptophyta</taxon>
        <taxon>Embryophyta</taxon>
        <taxon>Tracheophyta</taxon>
        <taxon>Spermatophyta</taxon>
        <taxon>Magnoliopsida</taxon>
        <taxon>eudicotyledons</taxon>
        <taxon>Gunneridae</taxon>
        <taxon>Pentapetalae</taxon>
        <taxon>Caryophyllales</taxon>
        <taxon>Nepenthaceae</taxon>
        <taxon>Nepenthes</taxon>
    </lineage>
</organism>
<sequence>MVFLLPSFISNAKQIIKLQSLVSKNQQGVPKGHIVVYVGDTEKKRYVVPLSYLTHPSFQDLLNHSKEEFGFNHPTGGLTIPCAEETFMNLSFN</sequence>
<accession>A0AAD3S1R5</accession>
<evidence type="ECO:0000256" key="1">
    <source>
        <dbReference type="ARBA" id="ARBA00006974"/>
    </source>
</evidence>
<comment type="caution">
    <text evidence="2">The sequence shown here is derived from an EMBL/GenBank/DDBJ whole genome shotgun (WGS) entry which is preliminary data.</text>
</comment>
<dbReference type="AlphaFoldDB" id="A0AAD3S1R5"/>
<proteinExistence type="inferred from homology"/>
<name>A0AAD3S1R5_NEPGR</name>
<keyword evidence="3" id="KW-1185">Reference proteome</keyword>
<reference evidence="2" key="1">
    <citation type="submission" date="2023-05" db="EMBL/GenBank/DDBJ databases">
        <title>Nepenthes gracilis genome sequencing.</title>
        <authorList>
            <person name="Fukushima K."/>
        </authorList>
    </citation>
    <scope>NUCLEOTIDE SEQUENCE</scope>
    <source>
        <strain evidence="2">SING2019-196</strain>
    </source>
</reference>
<protein>
    <recommendedName>
        <fullName evidence="4">Small auxin up regulated protein</fullName>
    </recommendedName>
</protein>
<evidence type="ECO:0000313" key="3">
    <source>
        <dbReference type="Proteomes" id="UP001279734"/>
    </source>
</evidence>
<comment type="similarity">
    <text evidence="1">Belongs to the ARG7 family.</text>
</comment>
<gene>
    <name evidence="2" type="ORF">Nepgr_004662</name>
</gene>
<dbReference type="PANTHER" id="PTHR31929">
    <property type="entry name" value="SAUR-LIKE AUXIN-RESPONSIVE PROTEIN FAMILY-RELATED"/>
    <property type="match status" value="1"/>
</dbReference>
<dbReference type="EMBL" id="BSYO01000004">
    <property type="protein sequence ID" value="GMH02823.1"/>
    <property type="molecule type" value="Genomic_DNA"/>
</dbReference>
<dbReference type="GO" id="GO:0009733">
    <property type="term" value="P:response to auxin"/>
    <property type="evidence" value="ECO:0007669"/>
    <property type="project" value="InterPro"/>
</dbReference>
<dbReference type="InterPro" id="IPR003676">
    <property type="entry name" value="SAUR_fam"/>
</dbReference>
<dbReference type="Proteomes" id="UP001279734">
    <property type="component" value="Unassembled WGS sequence"/>
</dbReference>
<evidence type="ECO:0000313" key="2">
    <source>
        <dbReference type="EMBL" id="GMH02823.1"/>
    </source>
</evidence>